<evidence type="ECO:0000313" key="10">
    <source>
        <dbReference type="EMBL" id="AWI06161.1"/>
    </source>
</evidence>
<dbReference type="Proteomes" id="UP000244910">
    <property type="component" value="Chromosome"/>
</dbReference>
<keyword evidence="2" id="KW-1003">Cell membrane</keyword>
<keyword evidence="3" id="KW-0762">Sugar transport</keyword>
<dbReference type="Pfam" id="PF00005">
    <property type="entry name" value="ABC_tran"/>
    <property type="match status" value="2"/>
</dbReference>
<dbReference type="KEGG" id="cdrk:B9W14_17175"/>
<evidence type="ECO:0000256" key="3">
    <source>
        <dbReference type="ARBA" id="ARBA00022597"/>
    </source>
</evidence>
<dbReference type="GO" id="GO:0016887">
    <property type="term" value="F:ATP hydrolysis activity"/>
    <property type="evidence" value="ECO:0007669"/>
    <property type="project" value="InterPro"/>
</dbReference>
<evidence type="ECO:0000256" key="4">
    <source>
        <dbReference type="ARBA" id="ARBA00022737"/>
    </source>
</evidence>
<evidence type="ECO:0000256" key="8">
    <source>
        <dbReference type="ARBA" id="ARBA00023136"/>
    </source>
</evidence>
<dbReference type="CDD" id="cd03216">
    <property type="entry name" value="ABC_Carb_Monos_I"/>
    <property type="match status" value="1"/>
</dbReference>
<keyword evidence="11" id="KW-1185">Reference proteome</keyword>
<accession>A0A2U8DUL4</accession>
<dbReference type="EMBL" id="CP020953">
    <property type="protein sequence ID" value="AWI06161.1"/>
    <property type="molecule type" value="Genomic_DNA"/>
</dbReference>
<feature type="domain" description="ABC transporter" evidence="9">
    <location>
        <begin position="248"/>
        <end position="504"/>
    </location>
</feature>
<evidence type="ECO:0000256" key="5">
    <source>
        <dbReference type="ARBA" id="ARBA00022741"/>
    </source>
</evidence>
<keyword evidence="4" id="KW-0677">Repeat</keyword>
<dbReference type="GO" id="GO:0005524">
    <property type="term" value="F:ATP binding"/>
    <property type="evidence" value="ECO:0007669"/>
    <property type="project" value="UniProtKB-KW"/>
</dbReference>
<dbReference type="RefSeq" id="WP_032078143.1">
    <property type="nucleotide sequence ID" value="NZ_CP020953.1"/>
</dbReference>
<evidence type="ECO:0000256" key="7">
    <source>
        <dbReference type="ARBA" id="ARBA00022967"/>
    </source>
</evidence>
<evidence type="ECO:0000256" key="6">
    <source>
        <dbReference type="ARBA" id="ARBA00022840"/>
    </source>
</evidence>
<dbReference type="PANTHER" id="PTHR43790">
    <property type="entry name" value="CARBOHYDRATE TRANSPORT ATP-BINDING PROTEIN MG119-RELATED"/>
    <property type="match status" value="1"/>
</dbReference>
<gene>
    <name evidence="10" type="ORF">B9W14_17175</name>
</gene>
<evidence type="ECO:0000256" key="1">
    <source>
        <dbReference type="ARBA" id="ARBA00022448"/>
    </source>
</evidence>
<keyword evidence="7" id="KW-1278">Translocase</keyword>
<dbReference type="InterPro" id="IPR027417">
    <property type="entry name" value="P-loop_NTPase"/>
</dbReference>
<dbReference type="InterPro" id="IPR050107">
    <property type="entry name" value="ABC_carbohydrate_import_ATPase"/>
</dbReference>
<dbReference type="SUPFAM" id="SSF52540">
    <property type="entry name" value="P-loop containing nucleoside triphosphate hydrolases"/>
    <property type="match status" value="2"/>
</dbReference>
<dbReference type="PROSITE" id="PS50893">
    <property type="entry name" value="ABC_TRANSPORTER_2"/>
    <property type="match status" value="2"/>
</dbReference>
<dbReference type="OrthoDB" id="9771863at2"/>
<evidence type="ECO:0000256" key="2">
    <source>
        <dbReference type="ARBA" id="ARBA00022475"/>
    </source>
</evidence>
<keyword evidence="1" id="KW-0813">Transport</keyword>
<dbReference type="InterPro" id="IPR003439">
    <property type="entry name" value="ABC_transporter-like_ATP-bd"/>
</dbReference>
<name>A0A2U8DUL4_9CLOT</name>
<dbReference type="AlphaFoldDB" id="A0A2U8DUL4"/>
<protein>
    <submittedName>
        <fullName evidence="10">ABC transporter</fullName>
    </submittedName>
</protein>
<evidence type="ECO:0000259" key="9">
    <source>
        <dbReference type="PROSITE" id="PS50893"/>
    </source>
</evidence>
<keyword evidence="6" id="KW-0067">ATP-binding</keyword>
<dbReference type="InterPro" id="IPR017871">
    <property type="entry name" value="ABC_transporter-like_CS"/>
</dbReference>
<keyword evidence="8" id="KW-0472">Membrane</keyword>
<sequence length="504" mass="56194">MNTNKSMYLNMKDISIEFPGIKVLDKVKFSTSTGRVHAIVGANGAGKSTLMKILSGAYGNYTGEIFIDKEKAHIKKPKDAKDLGIQIVYQEVDTSLISYLTVAENIMLDNIVNHMGKKQLVNWKDINAKAEKILKKLNIQIGVKKLVSEITLAQKQMVLIARAISMECRFLILDEPTAPLSTSEVKELFSIVRELKKQNVGIIFISHRLPELFDICDEVTVMKDGKFIVEKEIRETNQKEIVNYMLGRNFEDSYKKKQVKLGEKAIEIKNLSDGKKIKDINIYARSGEIIGVSGLVGAGKTELCNAIFGASETVSGEKLINGKKVKIKSPFDAVNLKIALVPEERRNQGVFIEESVATNITVSNLNRFCKFKNIPDVKSEKKEAREIIKNLDIRTPDENKKVGLLSGGNQQKVAIGKWLVSDAEIYIFDEPTKGVDIGAKKEIFQLIEGLAEKGNSIIYASSEISELMGITNRVYVIYNGQIVKELNTSEAKESDILYYSTGGR</sequence>
<dbReference type="Gene3D" id="3.40.50.300">
    <property type="entry name" value="P-loop containing nucleotide triphosphate hydrolases"/>
    <property type="match status" value="2"/>
</dbReference>
<feature type="domain" description="ABC transporter" evidence="9">
    <location>
        <begin position="9"/>
        <end position="249"/>
    </location>
</feature>
<dbReference type="PANTHER" id="PTHR43790:SF3">
    <property type="entry name" value="D-ALLOSE IMPORT ATP-BINDING PROTEIN ALSA-RELATED"/>
    <property type="match status" value="1"/>
</dbReference>
<organism evidence="10 11">
    <name type="scientific">Clostridium drakei</name>
    <dbReference type="NCBI Taxonomy" id="332101"/>
    <lineage>
        <taxon>Bacteria</taxon>
        <taxon>Bacillati</taxon>
        <taxon>Bacillota</taxon>
        <taxon>Clostridia</taxon>
        <taxon>Eubacteriales</taxon>
        <taxon>Clostridiaceae</taxon>
        <taxon>Clostridium</taxon>
    </lineage>
</organism>
<dbReference type="CDD" id="cd03215">
    <property type="entry name" value="ABC_Carb_Monos_II"/>
    <property type="match status" value="1"/>
</dbReference>
<proteinExistence type="predicted"/>
<reference evidence="11" key="1">
    <citation type="submission" date="2017-04" db="EMBL/GenBank/DDBJ databases">
        <authorList>
            <person name="Song Y."/>
            <person name="Cho B.-K."/>
        </authorList>
    </citation>
    <scope>NUCLEOTIDE SEQUENCE [LARGE SCALE GENOMIC DNA]</scope>
    <source>
        <strain evidence="11">SL1</strain>
    </source>
</reference>
<evidence type="ECO:0000313" key="11">
    <source>
        <dbReference type="Proteomes" id="UP000244910"/>
    </source>
</evidence>
<dbReference type="InterPro" id="IPR003593">
    <property type="entry name" value="AAA+_ATPase"/>
</dbReference>
<dbReference type="SMART" id="SM00382">
    <property type="entry name" value="AAA"/>
    <property type="match status" value="2"/>
</dbReference>
<keyword evidence="5" id="KW-0547">Nucleotide-binding</keyword>
<dbReference type="PROSITE" id="PS00211">
    <property type="entry name" value="ABC_TRANSPORTER_1"/>
    <property type="match status" value="1"/>
</dbReference>